<keyword evidence="2" id="KW-0521">NADP</keyword>
<keyword evidence="3" id="KW-0560">Oxidoreductase</keyword>
<dbReference type="EMBL" id="AZFE01000031">
    <property type="protein sequence ID" value="KRL55429.1"/>
    <property type="molecule type" value="Genomic_DNA"/>
</dbReference>
<dbReference type="AlphaFoldDB" id="A0A0R1RMX3"/>
<evidence type="ECO:0000256" key="4">
    <source>
        <dbReference type="PIRSR" id="PIRSR000097-1"/>
    </source>
</evidence>
<reference evidence="8 9" key="1">
    <citation type="journal article" date="2015" name="Genome Announc.">
        <title>Expanding the biotechnology potential of lactobacilli through comparative genomics of 213 strains and associated genera.</title>
        <authorList>
            <person name="Sun Z."/>
            <person name="Harris H.M."/>
            <person name="McCann A."/>
            <person name="Guo C."/>
            <person name="Argimon S."/>
            <person name="Zhang W."/>
            <person name="Yang X."/>
            <person name="Jeffery I.B."/>
            <person name="Cooney J.C."/>
            <person name="Kagawa T.F."/>
            <person name="Liu W."/>
            <person name="Song Y."/>
            <person name="Salvetti E."/>
            <person name="Wrobel A."/>
            <person name="Rasinkangas P."/>
            <person name="Parkhill J."/>
            <person name="Rea M.C."/>
            <person name="O'Sullivan O."/>
            <person name="Ritari J."/>
            <person name="Douillard F.P."/>
            <person name="Paul Ross R."/>
            <person name="Yang R."/>
            <person name="Briner A.E."/>
            <person name="Felis G.E."/>
            <person name="de Vos W.M."/>
            <person name="Barrangou R."/>
            <person name="Klaenhammer T.R."/>
            <person name="Caufield P.W."/>
            <person name="Cui Y."/>
            <person name="Zhang H."/>
            <person name="O'Toole P.W."/>
        </authorList>
    </citation>
    <scope>NUCLEOTIDE SEQUENCE [LARGE SCALE GENOMIC DNA]</scope>
    <source>
        <strain evidence="8 9">DSM 15707</strain>
    </source>
</reference>
<comment type="caution">
    <text evidence="8">The sequence shown here is derived from an EMBL/GenBank/DDBJ whole genome shotgun (WGS) entry which is preliminary data.</text>
</comment>
<sequence length="296" mass="34025">MLQLKQLTKRRTTMTNISNNYLNLSDGNKMPQQGFGVYKITDQAEFDQAIESAWNHGYRLFDTAQMYKNEQNLGDSLKKLNVPRDEMFITTKISEANQGYDGSINSLKESLKKLQMDYVDLLLIHWPINTDFFETWRAFEDIKKSGLAKSIGVSNYDMVHLQYLATQAHEMPVINQIEVSPLMSQKPMLKFNAENNIITQAWSPLGRGKVLNHPTILAVAKDTGKSTAQVILRWHLQNGIAIIPKSIHDERIAQNADIYDFELSTLQMEQMDSVNTNHRVSKEPELVYEFGEQYPY</sequence>
<proteinExistence type="inferred from homology"/>
<evidence type="ECO:0000256" key="6">
    <source>
        <dbReference type="PIRSR" id="PIRSR000097-3"/>
    </source>
</evidence>
<dbReference type="PIRSF" id="PIRSF000097">
    <property type="entry name" value="AKR"/>
    <property type="match status" value="1"/>
</dbReference>
<accession>A0A0R1RMX3</accession>
<dbReference type="PATRIC" id="fig|1423778.4.peg.1059"/>
<evidence type="ECO:0000256" key="3">
    <source>
        <dbReference type="ARBA" id="ARBA00023002"/>
    </source>
</evidence>
<feature type="active site" description="Proton donor" evidence="4">
    <location>
        <position position="67"/>
    </location>
</feature>
<dbReference type="PANTHER" id="PTHR43827:SF3">
    <property type="entry name" value="NADP-DEPENDENT OXIDOREDUCTASE DOMAIN-CONTAINING PROTEIN"/>
    <property type="match status" value="1"/>
</dbReference>
<dbReference type="PROSITE" id="PS00798">
    <property type="entry name" value="ALDOKETO_REDUCTASE_1"/>
    <property type="match status" value="1"/>
</dbReference>
<dbReference type="STRING" id="1423778.FC70_GL001026"/>
<dbReference type="InterPro" id="IPR020471">
    <property type="entry name" value="AKR"/>
</dbReference>
<comment type="similarity">
    <text evidence="1">Belongs to the aldo/keto reductase family.</text>
</comment>
<dbReference type="PRINTS" id="PR00069">
    <property type="entry name" value="ALDKETRDTASE"/>
</dbReference>
<evidence type="ECO:0000256" key="2">
    <source>
        <dbReference type="ARBA" id="ARBA00022857"/>
    </source>
</evidence>
<feature type="binding site" evidence="5">
    <location>
        <position position="125"/>
    </location>
    <ligand>
        <name>substrate</name>
    </ligand>
</feature>
<evidence type="ECO:0000313" key="9">
    <source>
        <dbReference type="Proteomes" id="UP000051697"/>
    </source>
</evidence>
<dbReference type="InterPro" id="IPR023210">
    <property type="entry name" value="NADP_OxRdtase_dom"/>
</dbReference>
<dbReference type="PROSITE" id="PS00063">
    <property type="entry name" value="ALDOKETO_REDUCTASE_3"/>
    <property type="match status" value="1"/>
</dbReference>
<dbReference type="PROSITE" id="PS00062">
    <property type="entry name" value="ALDOKETO_REDUCTASE_2"/>
    <property type="match status" value="1"/>
</dbReference>
<dbReference type="FunFam" id="3.20.20.100:FF:000015">
    <property type="entry name" value="Oxidoreductase, aldo/keto reductase family"/>
    <property type="match status" value="1"/>
</dbReference>
<dbReference type="Gene3D" id="3.20.20.100">
    <property type="entry name" value="NADP-dependent oxidoreductase domain"/>
    <property type="match status" value="1"/>
</dbReference>
<dbReference type="InterPro" id="IPR018170">
    <property type="entry name" value="Aldo/ket_reductase_CS"/>
</dbReference>
<dbReference type="CDD" id="cd19071">
    <property type="entry name" value="AKR_AKR1-5-like"/>
    <property type="match status" value="1"/>
</dbReference>
<organism evidence="8 9">
    <name type="scientific">Paucilactobacillus oligofermentans DSM 15707 = LMG 22743</name>
    <dbReference type="NCBI Taxonomy" id="1423778"/>
    <lineage>
        <taxon>Bacteria</taxon>
        <taxon>Bacillati</taxon>
        <taxon>Bacillota</taxon>
        <taxon>Bacilli</taxon>
        <taxon>Lactobacillales</taxon>
        <taxon>Lactobacillaceae</taxon>
        <taxon>Paucilactobacillus</taxon>
    </lineage>
</organism>
<dbReference type="PANTHER" id="PTHR43827">
    <property type="entry name" value="2,5-DIKETO-D-GLUCONIC ACID REDUCTASE"/>
    <property type="match status" value="1"/>
</dbReference>
<evidence type="ECO:0000259" key="7">
    <source>
        <dbReference type="Pfam" id="PF00248"/>
    </source>
</evidence>
<dbReference type="Proteomes" id="UP000051697">
    <property type="component" value="Unassembled WGS sequence"/>
</dbReference>
<gene>
    <name evidence="8" type="ORF">FC70_GL001026</name>
</gene>
<dbReference type="Pfam" id="PF00248">
    <property type="entry name" value="Aldo_ket_red"/>
    <property type="match status" value="1"/>
</dbReference>
<dbReference type="GO" id="GO:0016616">
    <property type="term" value="F:oxidoreductase activity, acting on the CH-OH group of donors, NAD or NADP as acceptor"/>
    <property type="evidence" value="ECO:0007669"/>
    <property type="project" value="UniProtKB-ARBA"/>
</dbReference>
<evidence type="ECO:0000256" key="5">
    <source>
        <dbReference type="PIRSR" id="PIRSR000097-2"/>
    </source>
</evidence>
<dbReference type="SUPFAM" id="SSF51430">
    <property type="entry name" value="NAD(P)-linked oxidoreductase"/>
    <property type="match status" value="1"/>
</dbReference>
<feature type="domain" description="NADP-dependent oxidoreductase" evidence="7">
    <location>
        <begin position="41"/>
        <end position="275"/>
    </location>
</feature>
<feature type="site" description="Lowers pKa of active site Tyr" evidence="6">
    <location>
        <position position="92"/>
    </location>
</feature>
<protein>
    <submittedName>
        <fullName evidence="8">Aldo keto reductase</fullName>
    </submittedName>
</protein>
<evidence type="ECO:0000256" key="1">
    <source>
        <dbReference type="ARBA" id="ARBA00007905"/>
    </source>
</evidence>
<keyword evidence="9" id="KW-1185">Reference proteome</keyword>
<dbReference type="InterPro" id="IPR036812">
    <property type="entry name" value="NAD(P)_OxRdtase_dom_sf"/>
</dbReference>
<name>A0A0R1RMX3_9LACO</name>
<evidence type="ECO:0000313" key="8">
    <source>
        <dbReference type="EMBL" id="KRL55429.1"/>
    </source>
</evidence>